<evidence type="ECO:0000313" key="3">
    <source>
        <dbReference type="Proteomes" id="UP000499080"/>
    </source>
</evidence>
<organism evidence="2 3">
    <name type="scientific">Araneus ventricosus</name>
    <name type="common">Orbweaver spider</name>
    <name type="synonym">Epeira ventricosa</name>
    <dbReference type="NCBI Taxonomy" id="182803"/>
    <lineage>
        <taxon>Eukaryota</taxon>
        <taxon>Metazoa</taxon>
        <taxon>Ecdysozoa</taxon>
        <taxon>Arthropoda</taxon>
        <taxon>Chelicerata</taxon>
        <taxon>Arachnida</taxon>
        <taxon>Araneae</taxon>
        <taxon>Araneomorphae</taxon>
        <taxon>Entelegynae</taxon>
        <taxon>Araneoidea</taxon>
        <taxon>Araneidae</taxon>
        <taxon>Araneus</taxon>
    </lineage>
</organism>
<comment type="caution">
    <text evidence="2">The sequence shown here is derived from an EMBL/GenBank/DDBJ whole genome shotgun (WGS) entry which is preliminary data.</text>
</comment>
<dbReference type="Proteomes" id="UP000499080">
    <property type="component" value="Unassembled WGS sequence"/>
</dbReference>
<dbReference type="AlphaFoldDB" id="A0A4Y2IB85"/>
<evidence type="ECO:0000313" key="2">
    <source>
        <dbReference type="EMBL" id="GBM74914.1"/>
    </source>
</evidence>
<feature type="region of interest" description="Disordered" evidence="1">
    <location>
        <begin position="1"/>
        <end position="24"/>
    </location>
</feature>
<sequence length="101" mass="11496">MICRQDKDSSYFPPSSKSSTVFHGFPPTPSLPVSKTGLLVTETSRFSLINPEMELSNYFRAKCLNYIELLEALICQKERWIGLLFEVEGSRKEGSNCSYFC</sequence>
<protein>
    <submittedName>
        <fullName evidence="2">Uncharacterized protein</fullName>
    </submittedName>
</protein>
<keyword evidence="3" id="KW-1185">Reference proteome</keyword>
<proteinExistence type="predicted"/>
<name>A0A4Y2IB85_ARAVE</name>
<accession>A0A4Y2IB85</accession>
<evidence type="ECO:0000256" key="1">
    <source>
        <dbReference type="SAM" id="MobiDB-lite"/>
    </source>
</evidence>
<reference evidence="2 3" key="1">
    <citation type="journal article" date="2019" name="Sci. Rep.">
        <title>Orb-weaving spider Araneus ventricosus genome elucidates the spidroin gene catalogue.</title>
        <authorList>
            <person name="Kono N."/>
            <person name="Nakamura H."/>
            <person name="Ohtoshi R."/>
            <person name="Moran D.A.P."/>
            <person name="Shinohara A."/>
            <person name="Yoshida Y."/>
            <person name="Fujiwara M."/>
            <person name="Mori M."/>
            <person name="Tomita M."/>
            <person name="Arakawa K."/>
        </authorList>
    </citation>
    <scope>NUCLEOTIDE SEQUENCE [LARGE SCALE GENOMIC DNA]</scope>
</reference>
<feature type="compositionally biased region" description="Low complexity" evidence="1">
    <location>
        <begin position="10"/>
        <end position="19"/>
    </location>
</feature>
<gene>
    <name evidence="2" type="ORF">AVEN_67643_1</name>
</gene>
<dbReference type="EMBL" id="BGPR01002526">
    <property type="protein sequence ID" value="GBM74914.1"/>
    <property type="molecule type" value="Genomic_DNA"/>
</dbReference>